<dbReference type="GO" id="GO:0001228">
    <property type="term" value="F:DNA-binding transcription activator activity, RNA polymerase II-specific"/>
    <property type="evidence" value="ECO:0007669"/>
    <property type="project" value="TreeGrafter"/>
</dbReference>
<dbReference type="InterPro" id="IPR009071">
    <property type="entry name" value="HMG_box_dom"/>
</dbReference>
<dbReference type="Proteomes" id="UP000803844">
    <property type="component" value="Unassembled WGS sequence"/>
</dbReference>
<feature type="region of interest" description="Disordered" evidence="4">
    <location>
        <begin position="168"/>
        <end position="205"/>
    </location>
</feature>
<evidence type="ECO:0000256" key="3">
    <source>
        <dbReference type="PROSITE-ProRule" id="PRU00267"/>
    </source>
</evidence>
<keyword evidence="7" id="KW-1185">Reference proteome</keyword>
<dbReference type="Pfam" id="PF00505">
    <property type="entry name" value="HMG_box"/>
    <property type="match status" value="1"/>
</dbReference>
<dbReference type="SUPFAM" id="SSF47095">
    <property type="entry name" value="HMG-box"/>
    <property type="match status" value="1"/>
</dbReference>
<name>A0A9P4Y8G6_CRYP1</name>
<feature type="compositionally biased region" description="Polar residues" evidence="4">
    <location>
        <begin position="176"/>
        <end position="194"/>
    </location>
</feature>
<evidence type="ECO:0000256" key="2">
    <source>
        <dbReference type="ARBA" id="ARBA00023163"/>
    </source>
</evidence>
<reference evidence="6" key="1">
    <citation type="journal article" date="2020" name="Phytopathology">
        <title>Genome sequence of the chestnut blight fungus Cryphonectria parasitica EP155: A fundamental resource for an archetypical invasive plant pathogen.</title>
        <authorList>
            <person name="Crouch J.A."/>
            <person name="Dawe A."/>
            <person name="Aerts A."/>
            <person name="Barry K."/>
            <person name="Churchill A.C.L."/>
            <person name="Grimwood J."/>
            <person name="Hillman B."/>
            <person name="Milgroom M.G."/>
            <person name="Pangilinan J."/>
            <person name="Smith M."/>
            <person name="Salamov A."/>
            <person name="Schmutz J."/>
            <person name="Yadav J."/>
            <person name="Grigoriev I.V."/>
            <person name="Nuss D."/>
        </authorList>
    </citation>
    <scope>NUCLEOTIDE SEQUENCE</scope>
    <source>
        <strain evidence="6">EP155</strain>
    </source>
</reference>
<comment type="caution">
    <text evidence="6">The sequence shown here is derived from an EMBL/GenBank/DDBJ whole genome shotgun (WGS) entry which is preliminary data.</text>
</comment>
<evidence type="ECO:0000256" key="1">
    <source>
        <dbReference type="ARBA" id="ARBA00023125"/>
    </source>
</evidence>
<keyword evidence="3" id="KW-0539">Nucleus</keyword>
<dbReference type="GO" id="GO:0030154">
    <property type="term" value="P:cell differentiation"/>
    <property type="evidence" value="ECO:0007669"/>
    <property type="project" value="TreeGrafter"/>
</dbReference>
<dbReference type="GO" id="GO:0005634">
    <property type="term" value="C:nucleus"/>
    <property type="evidence" value="ECO:0007669"/>
    <property type="project" value="UniProtKB-UniRule"/>
</dbReference>
<dbReference type="InterPro" id="IPR036910">
    <property type="entry name" value="HMG_box_dom_sf"/>
</dbReference>
<dbReference type="SMART" id="SM00398">
    <property type="entry name" value="HMG"/>
    <property type="match status" value="1"/>
</dbReference>
<feature type="region of interest" description="Disordered" evidence="4">
    <location>
        <begin position="265"/>
        <end position="311"/>
    </location>
</feature>
<evidence type="ECO:0000313" key="7">
    <source>
        <dbReference type="Proteomes" id="UP000803844"/>
    </source>
</evidence>
<evidence type="ECO:0000259" key="5">
    <source>
        <dbReference type="PROSITE" id="PS50118"/>
    </source>
</evidence>
<dbReference type="AlphaFoldDB" id="A0A9P4Y8G6"/>
<accession>A0A9P4Y8G6</accession>
<protein>
    <recommendedName>
        <fullName evidence="5">HMG box domain-containing protein</fullName>
    </recommendedName>
</protein>
<evidence type="ECO:0000256" key="4">
    <source>
        <dbReference type="SAM" id="MobiDB-lite"/>
    </source>
</evidence>
<feature type="domain" description="HMG box" evidence="5">
    <location>
        <begin position="199"/>
        <end position="267"/>
    </location>
</feature>
<organism evidence="6 7">
    <name type="scientific">Cryphonectria parasitica (strain ATCC 38755 / EP155)</name>
    <dbReference type="NCBI Taxonomy" id="660469"/>
    <lineage>
        <taxon>Eukaryota</taxon>
        <taxon>Fungi</taxon>
        <taxon>Dikarya</taxon>
        <taxon>Ascomycota</taxon>
        <taxon>Pezizomycotina</taxon>
        <taxon>Sordariomycetes</taxon>
        <taxon>Sordariomycetidae</taxon>
        <taxon>Diaporthales</taxon>
        <taxon>Cryphonectriaceae</taxon>
        <taxon>Cryphonectria-Endothia species complex</taxon>
        <taxon>Cryphonectria</taxon>
    </lineage>
</organism>
<keyword evidence="1 3" id="KW-0238">DNA-binding</keyword>
<dbReference type="CDD" id="cd01389">
    <property type="entry name" value="HMG-box_ROX1-like"/>
    <property type="match status" value="1"/>
</dbReference>
<dbReference type="Gene3D" id="1.10.30.10">
    <property type="entry name" value="High mobility group box domain"/>
    <property type="match status" value="1"/>
</dbReference>
<dbReference type="PANTHER" id="PTHR10270:SF161">
    <property type="entry name" value="SEX-DETERMINING REGION Y PROTEIN"/>
    <property type="match status" value="1"/>
</dbReference>
<dbReference type="PANTHER" id="PTHR10270">
    <property type="entry name" value="SOX TRANSCRIPTION FACTOR"/>
    <property type="match status" value="1"/>
</dbReference>
<feature type="compositionally biased region" description="Basic and acidic residues" evidence="4">
    <location>
        <begin position="265"/>
        <end position="285"/>
    </location>
</feature>
<feature type="DNA-binding region" description="HMG box" evidence="3">
    <location>
        <begin position="199"/>
        <end position="267"/>
    </location>
</feature>
<dbReference type="PROSITE" id="PS50118">
    <property type="entry name" value="HMG_BOX_2"/>
    <property type="match status" value="1"/>
</dbReference>
<dbReference type="RefSeq" id="XP_040779377.1">
    <property type="nucleotide sequence ID" value="XM_040924236.1"/>
</dbReference>
<dbReference type="GeneID" id="63841365"/>
<dbReference type="OrthoDB" id="6247875at2759"/>
<sequence>MADLCTFLLNESQAAVAGGREPCFHMSPTLSTAVDQVAMNGAIAHSEGNGQLFLDFIDTIGLQFHAFNLSKTVAFDAPEFEALDIHQKFTFTAIMDEVIGEDTLIVGDGIAPNRLFIGPLRGFQQFDPFTGAYALRAAQGSVIPTFQLNGTQTWAGIAFFLNNGGAMPPLPPQQQHLTTGDASTEASTPASTENTTDHIPRPPNPFIIYRAAHHRTVSEAHPDASNIEISKKIGRQWQSESEEVRDAYRKKAADIKAAFMIAHPDYKYHPRKSSEVKRRAKKNVDKSTNAQSNDTLSTTSQSDYTEDDDEE</sequence>
<gene>
    <name evidence="6" type="ORF">M406DRAFT_44005</name>
</gene>
<dbReference type="GO" id="GO:0000978">
    <property type="term" value="F:RNA polymerase II cis-regulatory region sequence-specific DNA binding"/>
    <property type="evidence" value="ECO:0007669"/>
    <property type="project" value="TreeGrafter"/>
</dbReference>
<evidence type="ECO:0000313" key="6">
    <source>
        <dbReference type="EMBL" id="KAF3768416.1"/>
    </source>
</evidence>
<proteinExistence type="predicted"/>
<feature type="compositionally biased region" description="Polar residues" evidence="4">
    <location>
        <begin position="286"/>
        <end position="303"/>
    </location>
</feature>
<keyword evidence="2" id="KW-0804">Transcription</keyword>
<dbReference type="EMBL" id="MU032345">
    <property type="protein sequence ID" value="KAF3768416.1"/>
    <property type="molecule type" value="Genomic_DNA"/>
</dbReference>
<dbReference type="InterPro" id="IPR050140">
    <property type="entry name" value="SRY-related_HMG-box_TF-like"/>
</dbReference>